<comment type="caution">
    <text evidence="8">The sequence shown here is derived from an EMBL/GenBank/DDBJ whole genome shotgun (WGS) entry which is preliminary data.</text>
</comment>
<keyword evidence="5" id="KW-0325">Glycoprotein</keyword>
<dbReference type="GO" id="GO:0016250">
    <property type="term" value="F:N-sulfoglucosamine sulfohydrolase activity"/>
    <property type="evidence" value="ECO:0007669"/>
    <property type="project" value="TreeGrafter"/>
</dbReference>
<comment type="cofactor">
    <cofactor evidence="1">
        <name>Ca(2+)</name>
        <dbReference type="ChEBI" id="CHEBI:29108"/>
    </cofactor>
</comment>
<evidence type="ECO:0000259" key="7">
    <source>
        <dbReference type="Pfam" id="PF00884"/>
    </source>
</evidence>
<dbReference type="InterPro" id="IPR017850">
    <property type="entry name" value="Alkaline_phosphatase_core_sf"/>
</dbReference>
<evidence type="ECO:0000256" key="1">
    <source>
        <dbReference type="ARBA" id="ARBA00001913"/>
    </source>
</evidence>
<keyword evidence="9" id="KW-1185">Reference proteome</keyword>
<dbReference type="PANTHER" id="PTHR43108">
    <property type="entry name" value="N-ACETYLGLUCOSAMINE-6-SULFATASE FAMILY MEMBER"/>
    <property type="match status" value="1"/>
</dbReference>
<proteinExistence type="inferred from homology"/>
<accession>A0A164U7K3</accession>
<dbReference type="InterPro" id="IPR000917">
    <property type="entry name" value="Sulfatase_N"/>
</dbReference>
<comment type="similarity">
    <text evidence="2">Belongs to the sulfatase family.</text>
</comment>
<dbReference type="PROSITE" id="PS00149">
    <property type="entry name" value="SULFATASE_2"/>
    <property type="match status" value="1"/>
</dbReference>
<evidence type="ECO:0000256" key="3">
    <source>
        <dbReference type="ARBA" id="ARBA00022729"/>
    </source>
</evidence>
<keyword evidence="3 6" id="KW-0732">Signal</keyword>
<dbReference type="SUPFAM" id="SSF53649">
    <property type="entry name" value="Alkaline phosphatase-like"/>
    <property type="match status" value="1"/>
</dbReference>
<keyword evidence="4 8" id="KW-0378">Hydrolase</keyword>
<dbReference type="CDD" id="cd16027">
    <property type="entry name" value="SGSH"/>
    <property type="match status" value="1"/>
</dbReference>
<organism evidence="8 9">
    <name type="scientific">Daphnia magna</name>
    <dbReference type="NCBI Taxonomy" id="35525"/>
    <lineage>
        <taxon>Eukaryota</taxon>
        <taxon>Metazoa</taxon>
        <taxon>Ecdysozoa</taxon>
        <taxon>Arthropoda</taxon>
        <taxon>Crustacea</taxon>
        <taxon>Branchiopoda</taxon>
        <taxon>Diplostraca</taxon>
        <taxon>Cladocera</taxon>
        <taxon>Anomopoda</taxon>
        <taxon>Daphniidae</taxon>
        <taxon>Daphnia</taxon>
    </lineage>
</organism>
<dbReference type="InterPro" id="IPR024607">
    <property type="entry name" value="Sulfatase_CS"/>
</dbReference>
<evidence type="ECO:0000256" key="4">
    <source>
        <dbReference type="ARBA" id="ARBA00022801"/>
    </source>
</evidence>
<dbReference type="STRING" id="35525.A0A164U7K3"/>
<name>A0A164U7K3_9CRUS</name>
<feature type="chain" id="PRO_5007853577" evidence="6">
    <location>
        <begin position="37"/>
        <end position="552"/>
    </location>
</feature>
<evidence type="ECO:0000313" key="8">
    <source>
        <dbReference type="EMBL" id="KZS11125.1"/>
    </source>
</evidence>
<reference evidence="8 9" key="1">
    <citation type="submission" date="2016-03" db="EMBL/GenBank/DDBJ databases">
        <title>EvidentialGene: Evidence-directed Construction of Genes on Genomes.</title>
        <authorList>
            <person name="Gilbert D.G."/>
            <person name="Choi J.-H."/>
            <person name="Mockaitis K."/>
            <person name="Colbourne J."/>
            <person name="Pfrender M."/>
        </authorList>
    </citation>
    <scope>NUCLEOTIDE SEQUENCE [LARGE SCALE GENOMIC DNA]</scope>
    <source>
        <strain evidence="8 9">Xinb3</strain>
        <tissue evidence="8">Complete organism</tissue>
    </source>
</reference>
<feature type="domain" description="Sulfatase N-terminal" evidence="7">
    <location>
        <begin position="42"/>
        <end position="355"/>
    </location>
</feature>
<dbReference type="PANTHER" id="PTHR43108:SF6">
    <property type="entry name" value="N-SULPHOGLUCOSAMINE SULPHOHYDROLASE"/>
    <property type="match status" value="1"/>
</dbReference>
<dbReference type="GO" id="GO:0006027">
    <property type="term" value="P:glycosaminoglycan catabolic process"/>
    <property type="evidence" value="ECO:0007669"/>
    <property type="project" value="TreeGrafter"/>
</dbReference>
<dbReference type="EMBL" id="LRGB01001581">
    <property type="protein sequence ID" value="KZS11125.1"/>
    <property type="molecule type" value="Genomic_DNA"/>
</dbReference>
<evidence type="ECO:0000256" key="2">
    <source>
        <dbReference type="ARBA" id="ARBA00008779"/>
    </source>
</evidence>
<feature type="signal peptide" evidence="6">
    <location>
        <begin position="1"/>
        <end position="36"/>
    </location>
</feature>
<dbReference type="Gene3D" id="3.40.720.10">
    <property type="entry name" value="Alkaline Phosphatase, subunit A"/>
    <property type="match status" value="1"/>
</dbReference>
<dbReference type="Pfam" id="PF00884">
    <property type="entry name" value="Sulfatase"/>
    <property type="match status" value="1"/>
</dbReference>
<evidence type="ECO:0000256" key="6">
    <source>
        <dbReference type="SAM" id="SignalP"/>
    </source>
</evidence>
<evidence type="ECO:0000313" key="9">
    <source>
        <dbReference type="Proteomes" id="UP000076858"/>
    </source>
</evidence>
<protein>
    <submittedName>
        <fullName evidence="8">N-sulfoglucosamine sulfohydrolase</fullName>
    </submittedName>
</protein>
<dbReference type="Proteomes" id="UP000076858">
    <property type="component" value="Unassembled WGS sequence"/>
</dbReference>
<sequence>MMMYGLWHGINHFSKFVLTMLFLIICLLSCRHEASAALLHGRNVLLMIADDGGFEMGVYGNNRCQTPHLDALAAQSLVFSRARTSVSSCSPSRAALLSGLPSHENGLYGLHHDVHHFNSFETVRSLPMILRENGVRTGIIGKKHVGPRSVYSFDYEQTEENNSIMQVGRNITRIKLLVREFLATQNETQPFLLYVAFHDPHRCDHSNPGYGHFCDKFGNGEPGFGHIPDWKPIQYKPEDVLLPYFVPDTPAAREDVASQYTTISRLDQGARQNNLGVGLVLDEIRKAGKTEDTLIIYSSDNGISFPYGRTNMYEPGLAVPLFIKSPHDLTRRGELTDVQASLLDIVPTVLDWFDIDYPKYHILKPSQPTSLGGKSLLPFLRGDDKAESDAFFGSHAMHEVTMNYPMRSIIQGERYKLIHNLNAPGTPFPIDQDFYLSPTFLDMLNRTLNGLPLHWIKELSDYYFREEWEMFDLKEDPKECVNLHRKKKYREIFVELKEKLFMWQKSTYDPWLCYVLHMEYFWRTLKDLSALRCITGNLEDTDNYMLSDWYYM</sequence>
<evidence type="ECO:0000256" key="5">
    <source>
        <dbReference type="ARBA" id="ARBA00023180"/>
    </source>
</evidence>
<dbReference type="OrthoDB" id="10012954at2759"/>
<gene>
    <name evidence="8" type="ORF">APZ42_023833</name>
</gene>
<dbReference type="AlphaFoldDB" id="A0A164U7K3"/>
<dbReference type="GO" id="GO:0030200">
    <property type="term" value="P:heparan sulfate proteoglycan catabolic process"/>
    <property type="evidence" value="ECO:0007669"/>
    <property type="project" value="TreeGrafter"/>
</dbReference>